<organism evidence="1 2">
    <name type="scientific">Microvirga mediterraneensis</name>
    <dbReference type="NCBI Taxonomy" id="2754695"/>
    <lineage>
        <taxon>Bacteria</taxon>
        <taxon>Pseudomonadati</taxon>
        <taxon>Pseudomonadota</taxon>
        <taxon>Alphaproteobacteria</taxon>
        <taxon>Hyphomicrobiales</taxon>
        <taxon>Methylobacteriaceae</taxon>
        <taxon>Microvirga</taxon>
    </lineage>
</organism>
<name>A0A838BVZ2_9HYPH</name>
<protein>
    <submittedName>
        <fullName evidence="1">Uncharacterized protein</fullName>
    </submittedName>
</protein>
<gene>
    <name evidence="1" type="ORF">H0S73_24455</name>
</gene>
<comment type="caution">
    <text evidence="1">The sequence shown here is derived from an EMBL/GenBank/DDBJ whole genome shotgun (WGS) entry which is preliminary data.</text>
</comment>
<keyword evidence="2" id="KW-1185">Reference proteome</keyword>
<proteinExistence type="predicted"/>
<sequence>MPDPKMLSGELSLWSAVLLGQGEKDSAELLDQAAAKLARGEQDEATAASLRLYAAVVGHKNQPSFQALLEKAADSLV</sequence>
<dbReference type="EMBL" id="JACDXJ010000003">
    <property type="protein sequence ID" value="MBA1159239.1"/>
    <property type="molecule type" value="Genomic_DNA"/>
</dbReference>
<evidence type="ECO:0000313" key="1">
    <source>
        <dbReference type="EMBL" id="MBA1159239.1"/>
    </source>
</evidence>
<evidence type="ECO:0000313" key="2">
    <source>
        <dbReference type="Proteomes" id="UP000572984"/>
    </source>
</evidence>
<accession>A0A838BVZ2</accession>
<reference evidence="1 2" key="1">
    <citation type="submission" date="2020-07" db="EMBL/GenBank/DDBJ databases">
        <title>Draft genome and description of Microvirga mediterraneensis Marseille-Q2068 sp. nov.</title>
        <authorList>
            <person name="Boxberger M."/>
        </authorList>
    </citation>
    <scope>NUCLEOTIDE SEQUENCE [LARGE SCALE GENOMIC DNA]</scope>
    <source>
        <strain evidence="1 2">Marseille-Q2068</strain>
    </source>
</reference>
<dbReference type="Proteomes" id="UP000572984">
    <property type="component" value="Unassembled WGS sequence"/>
</dbReference>
<dbReference type="RefSeq" id="WP_181054823.1">
    <property type="nucleotide sequence ID" value="NZ_JACDXJ010000003.1"/>
</dbReference>
<dbReference type="AlphaFoldDB" id="A0A838BVZ2"/>